<sequence>MEKILGVDSSDVRLSAELRKDAHEADVLEQEENRDAARQRYQQLYWESVPEDGREPIVPAALEHAKSTAKRYAAAAEAYKSNPKLMPRVNDPTTRTPKEKVQVVTKSGRPSIKFTDVGGHFIEVDERLRRITESERRAQLKAKKAEESSAAIQRAKEAKHAAVMQEREWAAKRQTDSMRRGQVHDKIARSACAQFLETFAVVRSAYAGRRHAIQIQEEQANATF</sequence>
<evidence type="ECO:0000313" key="1">
    <source>
        <dbReference type="EMBL" id="GLB43498.1"/>
    </source>
</evidence>
<evidence type="ECO:0000313" key="2">
    <source>
        <dbReference type="Proteomes" id="UP001063166"/>
    </source>
</evidence>
<comment type="caution">
    <text evidence="1">The sequence shown here is derived from an EMBL/GenBank/DDBJ whole genome shotgun (WGS) entry which is preliminary data.</text>
</comment>
<reference evidence="1" key="1">
    <citation type="submission" date="2022-07" db="EMBL/GenBank/DDBJ databases">
        <title>The genome of Lyophyllum shimeji provides insight into the initial evolution of ectomycorrhizal fungal genome.</title>
        <authorList>
            <person name="Kobayashi Y."/>
            <person name="Shibata T."/>
            <person name="Hirakawa H."/>
            <person name="Shigenobu S."/>
            <person name="Nishiyama T."/>
            <person name="Yamada A."/>
            <person name="Hasebe M."/>
            <person name="Kawaguchi M."/>
        </authorList>
    </citation>
    <scope>NUCLEOTIDE SEQUENCE</scope>
    <source>
        <strain evidence="1">AT787</strain>
    </source>
</reference>
<name>A0A9P3PWZ1_LYOSH</name>
<gene>
    <name evidence="1" type="ORF">LshimejAT787_1400100</name>
</gene>
<dbReference type="Proteomes" id="UP001063166">
    <property type="component" value="Unassembled WGS sequence"/>
</dbReference>
<proteinExistence type="predicted"/>
<dbReference type="OrthoDB" id="10052321at2759"/>
<accession>A0A9P3PWZ1</accession>
<keyword evidence="2" id="KW-1185">Reference proteome</keyword>
<protein>
    <submittedName>
        <fullName evidence="1">Eukaryotic mitochondrial regulator protein</fullName>
    </submittedName>
</protein>
<dbReference type="EMBL" id="BRPK01000014">
    <property type="protein sequence ID" value="GLB43498.1"/>
    <property type="molecule type" value="Genomic_DNA"/>
</dbReference>
<organism evidence="1 2">
    <name type="scientific">Lyophyllum shimeji</name>
    <name type="common">Hon-shimeji</name>
    <name type="synonym">Tricholoma shimeji</name>
    <dbReference type="NCBI Taxonomy" id="47721"/>
    <lineage>
        <taxon>Eukaryota</taxon>
        <taxon>Fungi</taxon>
        <taxon>Dikarya</taxon>
        <taxon>Basidiomycota</taxon>
        <taxon>Agaricomycotina</taxon>
        <taxon>Agaricomycetes</taxon>
        <taxon>Agaricomycetidae</taxon>
        <taxon>Agaricales</taxon>
        <taxon>Tricholomatineae</taxon>
        <taxon>Lyophyllaceae</taxon>
        <taxon>Lyophyllum</taxon>
    </lineage>
</organism>
<dbReference type="AlphaFoldDB" id="A0A9P3PWZ1"/>